<name>A0A9Q1BR01_HOLLE</name>
<reference evidence="4" key="1">
    <citation type="submission" date="2021-10" db="EMBL/GenBank/DDBJ databases">
        <title>Tropical sea cucumber genome reveals ecological adaptation and Cuvierian tubules defense mechanism.</title>
        <authorList>
            <person name="Chen T."/>
        </authorList>
    </citation>
    <scope>NUCLEOTIDE SEQUENCE</scope>
    <source>
        <strain evidence="4">Nanhai2018</strain>
        <tissue evidence="4">Muscle</tissue>
    </source>
</reference>
<evidence type="ECO:0000313" key="5">
    <source>
        <dbReference type="Proteomes" id="UP001152320"/>
    </source>
</evidence>
<dbReference type="Pfam" id="PF00076">
    <property type="entry name" value="RRM_1"/>
    <property type="match status" value="1"/>
</dbReference>
<accession>A0A9Q1BR01</accession>
<protein>
    <submittedName>
        <fullName evidence="4">RNA-binding protein 3</fullName>
    </submittedName>
</protein>
<dbReference type="PANTHER" id="PTHR48027">
    <property type="entry name" value="HETEROGENEOUS NUCLEAR RIBONUCLEOPROTEIN 87F-RELATED"/>
    <property type="match status" value="1"/>
</dbReference>
<organism evidence="4 5">
    <name type="scientific">Holothuria leucospilota</name>
    <name type="common">Black long sea cucumber</name>
    <name type="synonym">Mertensiothuria leucospilota</name>
    <dbReference type="NCBI Taxonomy" id="206669"/>
    <lineage>
        <taxon>Eukaryota</taxon>
        <taxon>Metazoa</taxon>
        <taxon>Echinodermata</taxon>
        <taxon>Eleutherozoa</taxon>
        <taxon>Echinozoa</taxon>
        <taxon>Holothuroidea</taxon>
        <taxon>Aspidochirotacea</taxon>
        <taxon>Aspidochirotida</taxon>
        <taxon>Holothuriidae</taxon>
        <taxon>Holothuria</taxon>
    </lineage>
</organism>
<dbReference type="Proteomes" id="UP001152320">
    <property type="component" value="Chromosome 13"/>
</dbReference>
<dbReference type="InterPro" id="IPR012677">
    <property type="entry name" value="Nucleotide-bd_a/b_plait_sf"/>
</dbReference>
<dbReference type="AlphaFoldDB" id="A0A9Q1BR01"/>
<evidence type="ECO:0000313" key="4">
    <source>
        <dbReference type="EMBL" id="KAJ8031074.1"/>
    </source>
</evidence>
<dbReference type="OrthoDB" id="272703at2759"/>
<feature type="domain" description="RRM" evidence="3">
    <location>
        <begin position="1"/>
        <end position="56"/>
    </location>
</feature>
<dbReference type="GO" id="GO:0003723">
    <property type="term" value="F:RNA binding"/>
    <property type="evidence" value="ECO:0007669"/>
    <property type="project" value="UniProtKB-UniRule"/>
</dbReference>
<keyword evidence="1 2" id="KW-0694">RNA-binding</keyword>
<dbReference type="Gene3D" id="3.30.70.330">
    <property type="match status" value="1"/>
</dbReference>
<dbReference type="InterPro" id="IPR035979">
    <property type="entry name" value="RBD_domain_sf"/>
</dbReference>
<evidence type="ECO:0000256" key="2">
    <source>
        <dbReference type="PROSITE-ProRule" id="PRU00176"/>
    </source>
</evidence>
<sequence length="115" mass="11306">MAGSKPSTIVMDRDTGRSRGFAFVQFENPSNADNAMRGMDGNELDGRALKVNHARDKASGGGGRGGYGGGGGGYRYGGGGSGYGDSGSYGGSGGYGGGGSGYRSGGYGDGGGYNY</sequence>
<evidence type="ECO:0000256" key="1">
    <source>
        <dbReference type="ARBA" id="ARBA00022884"/>
    </source>
</evidence>
<dbReference type="EMBL" id="JAIZAY010000013">
    <property type="protein sequence ID" value="KAJ8031074.1"/>
    <property type="molecule type" value="Genomic_DNA"/>
</dbReference>
<proteinExistence type="predicted"/>
<keyword evidence="5" id="KW-1185">Reference proteome</keyword>
<dbReference type="SUPFAM" id="SSF54928">
    <property type="entry name" value="RNA-binding domain, RBD"/>
    <property type="match status" value="1"/>
</dbReference>
<dbReference type="InterPro" id="IPR000504">
    <property type="entry name" value="RRM_dom"/>
</dbReference>
<evidence type="ECO:0000259" key="3">
    <source>
        <dbReference type="PROSITE" id="PS50102"/>
    </source>
</evidence>
<dbReference type="PROSITE" id="PS50102">
    <property type="entry name" value="RRM"/>
    <property type="match status" value="1"/>
</dbReference>
<comment type="caution">
    <text evidence="4">The sequence shown here is derived from an EMBL/GenBank/DDBJ whole genome shotgun (WGS) entry which is preliminary data.</text>
</comment>
<gene>
    <name evidence="4" type="ORF">HOLleu_27679</name>
</gene>
<dbReference type="InterPro" id="IPR052462">
    <property type="entry name" value="SLIRP/GR-RBP-like"/>
</dbReference>